<comment type="caution">
    <text evidence="7">The sequence shown here is derived from an EMBL/GenBank/DDBJ whole genome shotgun (WGS) entry which is preliminary data.</text>
</comment>
<keyword evidence="5 6" id="KW-0732">Signal</keyword>
<keyword evidence="8" id="KW-1185">Reference proteome</keyword>
<evidence type="ECO:0000256" key="6">
    <source>
        <dbReference type="RuleBase" id="RU367044"/>
    </source>
</evidence>
<dbReference type="AlphaFoldDB" id="A0AAN7QPQ2"/>
<evidence type="ECO:0000313" key="7">
    <source>
        <dbReference type="EMBL" id="KAK4774349.1"/>
    </source>
</evidence>
<name>A0AAN7QPQ2_TRANT</name>
<evidence type="ECO:0000256" key="2">
    <source>
        <dbReference type="ARBA" id="ARBA00005581"/>
    </source>
</evidence>
<dbReference type="InterPro" id="IPR010264">
    <property type="entry name" value="Self-incomp_S1"/>
</dbReference>
<dbReference type="PROSITE" id="PS00430">
    <property type="entry name" value="TONB_DEPENDENT_REC_1"/>
    <property type="match status" value="1"/>
</dbReference>
<organism evidence="7 8">
    <name type="scientific">Trapa natans</name>
    <name type="common">Water chestnut</name>
    <dbReference type="NCBI Taxonomy" id="22666"/>
    <lineage>
        <taxon>Eukaryota</taxon>
        <taxon>Viridiplantae</taxon>
        <taxon>Streptophyta</taxon>
        <taxon>Embryophyta</taxon>
        <taxon>Tracheophyta</taxon>
        <taxon>Spermatophyta</taxon>
        <taxon>Magnoliopsida</taxon>
        <taxon>eudicotyledons</taxon>
        <taxon>Gunneridae</taxon>
        <taxon>Pentapetalae</taxon>
        <taxon>rosids</taxon>
        <taxon>malvids</taxon>
        <taxon>Myrtales</taxon>
        <taxon>Lythraceae</taxon>
        <taxon>Trapa</taxon>
    </lineage>
</organism>
<dbReference type="EMBL" id="JAXQNO010000019">
    <property type="protein sequence ID" value="KAK4774349.1"/>
    <property type="molecule type" value="Genomic_DNA"/>
</dbReference>
<accession>A0AAN7QPQ2</accession>
<protein>
    <recommendedName>
        <fullName evidence="6">S-protein homolog</fullName>
    </recommendedName>
</protein>
<comment type="subcellular location">
    <subcellularLocation>
        <location evidence="1 6">Secreted</location>
    </subcellularLocation>
</comment>
<dbReference type="GO" id="GO:0005576">
    <property type="term" value="C:extracellular region"/>
    <property type="evidence" value="ECO:0007669"/>
    <property type="project" value="UniProtKB-SubCell"/>
</dbReference>
<dbReference type="PANTHER" id="PTHR31232">
    <property type="match status" value="1"/>
</dbReference>
<gene>
    <name evidence="7" type="ORF">SAY86_009284</name>
</gene>
<evidence type="ECO:0000313" key="8">
    <source>
        <dbReference type="Proteomes" id="UP001346149"/>
    </source>
</evidence>
<keyword evidence="4 6" id="KW-0964">Secreted</keyword>
<reference evidence="7 8" key="1">
    <citation type="journal article" date="2023" name="Hortic Res">
        <title>Pangenome of water caltrop reveals structural variations and asymmetric subgenome divergence after allopolyploidization.</title>
        <authorList>
            <person name="Zhang X."/>
            <person name="Chen Y."/>
            <person name="Wang L."/>
            <person name="Yuan Y."/>
            <person name="Fang M."/>
            <person name="Shi L."/>
            <person name="Lu R."/>
            <person name="Comes H.P."/>
            <person name="Ma Y."/>
            <person name="Chen Y."/>
            <person name="Huang G."/>
            <person name="Zhou Y."/>
            <person name="Zheng Z."/>
            <person name="Qiu Y."/>
        </authorList>
    </citation>
    <scope>NUCLEOTIDE SEQUENCE [LARGE SCALE GENOMIC DNA]</scope>
    <source>
        <strain evidence="7">F231</strain>
    </source>
</reference>
<feature type="signal peptide" evidence="6">
    <location>
        <begin position="1"/>
        <end position="23"/>
    </location>
</feature>
<dbReference type="PANTHER" id="PTHR31232:SF43">
    <property type="entry name" value="S-PROTEIN HOMOLOG 29-RELATED"/>
    <property type="match status" value="1"/>
</dbReference>
<dbReference type="InterPro" id="IPR010916">
    <property type="entry name" value="TonB_box_CS"/>
</dbReference>
<keyword evidence="3 6" id="KW-0713">Self-incompatibility</keyword>
<evidence type="ECO:0000256" key="1">
    <source>
        <dbReference type="ARBA" id="ARBA00004613"/>
    </source>
</evidence>
<feature type="chain" id="PRO_5042670390" description="S-protein homolog" evidence="6">
    <location>
        <begin position="24"/>
        <end position="138"/>
    </location>
</feature>
<dbReference type="GO" id="GO:0060320">
    <property type="term" value="P:rejection of self pollen"/>
    <property type="evidence" value="ECO:0007669"/>
    <property type="project" value="UniProtKB-KW"/>
</dbReference>
<evidence type="ECO:0000256" key="4">
    <source>
        <dbReference type="ARBA" id="ARBA00022525"/>
    </source>
</evidence>
<evidence type="ECO:0000256" key="5">
    <source>
        <dbReference type="ARBA" id="ARBA00022729"/>
    </source>
</evidence>
<dbReference type="Pfam" id="PF05938">
    <property type="entry name" value="Self-incomp_S1"/>
    <property type="match status" value="1"/>
</dbReference>
<sequence length="138" mass="15808">MLDKNKYALFLLLLALFLSVAAALEKDESITVKASVWVRNRLPSGQNVTIHCQSKDDDLGVHTILPNDIYNFEFHNNIWGTTLFFCRVTTSYGQGLYDFYKYSRDKKRCTVCVYRVTKDGVSALSTVPGGTDFFFKWQ</sequence>
<proteinExistence type="inferred from homology"/>
<dbReference type="Proteomes" id="UP001346149">
    <property type="component" value="Unassembled WGS sequence"/>
</dbReference>
<evidence type="ECO:0000256" key="3">
    <source>
        <dbReference type="ARBA" id="ARBA00022471"/>
    </source>
</evidence>
<comment type="similarity">
    <text evidence="2 6">Belongs to the plant self-incompatibility (S1) protein family.</text>
</comment>